<evidence type="ECO:0000313" key="2">
    <source>
        <dbReference type="Proteomes" id="UP000243006"/>
    </source>
</evidence>
<reference evidence="1 2" key="1">
    <citation type="submission" date="2015-04" db="EMBL/GenBank/DDBJ databases">
        <title>Draft genome of the roundworm Trichinella nativa.</title>
        <authorList>
            <person name="Mitreva M."/>
        </authorList>
    </citation>
    <scope>NUCLEOTIDE SEQUENCE [LARGE SCALE GENOMIC DNA]</scope>
    <source>
        <strain evidence="1 2">ISS45</strain>
    </source>
</reference>
<name>A0A1Y3EYW8_9BILA</name>
<gene>
    <name evidence="1" type="ORF">D917_04879</name>
</gene>
<dbReference type="AlphaFoldDB" id="A0A1Y3EYW8"/>
<dbReference type="EMBL" id="LVZM01000094">
    <property type="protein sequence ID" value="OUC49990.1"/>
    <property type="molecule type" value="Genomic_DNA"/>
</dbReference>
<protein>
    <submittedName>
        <fullName evidence="1">Uncharacterized protein</fullName>
    </submittedName>
</protein>
<organism evidence="1 2">
    <name type="scientific">Trichinella nativa</name>
    <dbReference type="NCBI Taxonomy" id="6335"/>
    <lineage>
        <taxon>Eukaryota</taxon>
        <taxon>Metazoa</taxon>
        <taxon>Ecdysozoa</taxon>
        <taxon>Nematoda</taxon>
        <taxon>Enoplea</taxon>
        <taxon>Dorylaimia</taxon>
        <taxon>Trichinellida</taxon>
        <taxon>Trichinellidae</taxon>
        <taxon>Trichinella</taxon>
    </lineage>
</organism>
<evidence type="ECO:0000313" key="1">
    <source>
        <dbReference type="EMBL" id="OUC49990.1"/>
    </source>
</evidence>
<dbReference type="Proteomes" id="UP000243006">
    <property type="component" value="Unassembled WGS sequence"/>
</dbReference>
<comment type="caution">
    <text evidence="1">The sequence shown here is derived from an EMBL/GenBank/DDBJ whole genome shotgun (WGS) entry which is preliminary data.</text>
</comment>
<proteinExistence type="predicted"/>
<sequence>MFELFEVINGFFFFFFFRNKHPANRPTSRTKHNPDKRAISLYASILLRKCPNDVTVWKTEFKCSLQLLSPKYAEV</sequence>
<accession>A0A1Y3EYW8</accession>